<dbReference type="OrthoDB" id="73186at2"/>
<keyword evidence="3" id="KW-1185">Reference proteome</keyword>
<dbReference type="RefSeq" id="WP_035538686.1">
    <property type="nucleotide sequence ID" value="NZ_ARYL01000016.1"/>
</dbReference>
<dbReference type="PATRIC" id="fig|1280953.3.peg.2338"/>
<reference evidence="2 3" key="1">
    <citation type="journal article" date="2014" name="Antonie Van Leeuwenhoek">
        <title>Hyphomonas beringensis sp. nov. and Hyphomonas chukchiensis sp. nov., isolated from surface seawater of the Bering Sea and Chukchi Sea.</title>
        <authorList>
            <person name="Li C."/>
            <person name="Lai Q."/>
            <person name="Li G."/>
            <person name="Dong C."/>
            <person name="Wang J."/>
            <person name="Liao Y."/>
            <person name="Shao Z."/>
        </authorList>
    </citation>
    <scope>NUCLEOTIDE SEQUENCE [LARGE SCALE GENOMIC DNA]</scope>
    <source>
        <strain evidence="2 3">SCH89</strain>
    </source>
</reference>
<evidence type="ECO:0000313" key="2">
    <source>
        <dbReference type="EMBL" id="KDA02204.1"/>
    </source>
</evidence>
<comment type="caution">
    <text evidence="2">The sequence shown here is derived from an EMBL/GenBank/DDBJ whole genome shotgun (WGS) entry which is preliminary data.</text>
</comment>
<comment type="similarity">
    <text evidence="1">Belongs to the darcynin family.</text>
</comment>
<gene>
    <name evidence="2" type="ORF">HOC_11593</name>
</gene>
<dbReference type="InterPro" id="IPR031409">
    <property type="entry name" value="Darcynin"/>
</dbReference>
<dbReference type="Pfam" id="PF17074">
    <property type="entry name" value="Darcynin"/>
    <property type="match status" value="1"/>
</dbReference>
<dbReference type="AlphaFoldDB" id="A0A059G642"/>
<protein>
    <recommendedName>
        <fullName evidence="4">Darcynin 1</fullName>
    </recommendedName>
</protein>
<accession>A0A059G642</accession>
<dbReference type="Proteomes" id="UP000024942">
    <property type="component" value="Unassembled WGS sequence"/>
</dbReference>
<name>A0A059G642_9PROT</name>
<dbReference type="eggNOG" id="ENOG50334CA">
    <property type="taxonomic scope" value="Bacteria"/>
</dbReference>
<evidence type="ECO:0000256" key="1">
    <source>
        <dbReference type="ARBA" id="ARBA00006869"/>
    </source>
</evidence>
<proteinExistence type="inferred from homology"/>
<evidence type="ECO:0000313" key="3">
    <source>
        <dbReference type="Proteomes" id="UP000024942"/>
    </source>
</evidence>
<evidence type="ECO:0008006" key="4">
    <source>
        <dbReference type="Google" id="ProtNLM"/>
    </source>
</evidence>
<dbReference type="EMBL" id="ARYL01000016">
    <property type="protein sequence ID" value="KDA02204.1"/>
    <property type="molecule type" value="Genomic_DNA"/>
</dbReference>
<organism evidence="2 3">
    <name type="scientific">Hyphomonas oceanitis SCH89</name>
    <dbReference type="NCBI Taxonomy" id="1280953"/>
    <lineage>
        <taxon>Bacteria</taxon>
        <taxon>Pseudomonadati</taxon>
        <taxon>Pseudomonadota</taxon>
        <taxon>Alphaproteobacteria</taxon>
        <taxon>Hyphomonadales</taxon>
        <taxon>Hyphomonadaceae</taxon>
        <taxon>Hyphomonas</taxon>
    </lineage>
</organism>
<sequence>MTTTYTIFVLLKALPAWLRLPRDERSRIADRAFSKALGEHAMAFRYFDAEAFSARASDVALFETTDLRAYYFAMEHLRDSPIFAEPYFEIVDIIPTIEDGYQAFEAAVA</sequence>